<accession>A0A4R6PZ59</accession>
<feature type="domain" description="2Fe-2S ferredoxin-type" evidence="3">
    <location>
        <begin position="1"/>
        <end position="84"/>
    </location>
</feature>
<dbReference type="RefSeq" id="WP_166635403.1">
    <property type="nucleotide sequence ID" value="NZ_SNXO01000024.1"/>
</dbReference>
<evidence type="ECO:0000313" key="5">
    <source>
        <dbReference type="Proteomes" id="UP000295500"/>
    </source>
</evidence>
<name>A0A4R6PZ59_9FIRM</name>
<dbReference type="SUPFAM" id="SSF54292">
    <property type="entry name" value="2Fe-2S ferredoxin-like"/>
    <property type="match status" value="1"/>
</dbReference>
<gene>
    <name evidence="4" type="ORF">EV211_12432</name>
</gene>
<evidence type="ECO:0000313" key="4">
    <source>
        <dbReference type="EMBL" id="TDP53014.1"/>
    </source>
</evidence>
<dbReference type="Gene3D" id="3.10.20.30">
    <property type="match status" value="1"/>
</dbReference>
<sequence length="84" mass="9258">MIVKIDLKKDATVMEQLQKAGVDVPSDCGGRGMCGKCRVRFLDDAPEPTKAEKNIIAKGRLDAGWRLACSCYYSGQAELEIQEH</sequence>
<keyword evidence="1" id="KW-0285">Flavoprotein</keyword>
<dbReference type="PROSITE" id="PS51085">
    <property type="entry name" value="2FE2S_FER_2"/>
    <property type="match status" value="1"/>
</dbReference>
<dbReference type="InterPro" id="IPR036010">
    <property type="entry name" value="2Fe-2S_ferredoxin-like_sf"/>
</dbReference>
<dbReference type="AlphaFoldDB" id="A0A4R6PZ59"/>
<dbReference type="PANTHER" id="PTHR43644">
    <property type="entry name" value="NA(+)-TRANSLOCATING NADH-QUINONE REDUCTASE SUBUNIT"/>
    <property type="match status" value="1"/>
</dbReference>
<dbReference type="InterPro" id="IPR012675">
    <property type="entry name" value="Beta-grasp_dom_sf"/>
</dbReference>
<evidence type="ECO:0000259" key="3">
    <source>
        <dbReference type="PROSITE" id="PS51085"/>
    </source>
</evidence>
<dbReference type="Proteomes" id="UP000295500">
    <property type="component" value="Unassembled WGS sequence"/>
</dbReference>
<keyword evidence="5" id="KW-1185">Reference proteome</keyword>
<organism evidence="4 5">
    <name type="scientific">Aminicella lysinilytica</name>
    <dbReference type="NCBI Taxonomy" id="433323"/>
    <lineage>
        <taxon>Bacteria</taxon>
        <taxon>Bacillati</taxon>
        <taxon>Bacillota</taxon>
        <taxon>Clostridia</taxon>
        <taxon>Peptostreptococcales</taxon>
        <taxon>Anaerovoracaceae</taxon>
        <taxon>Aminicella</taxon>
    </lineage>
</organism>
<dbReference type="CDD" id="cd00207">
    <property type="entry name" value="fer2"/>
    <property type="match status" value="1"/>
</dbReference>
<dbReference type="EMBL" id="SNXO01000024">
    <property type="protein sequence ID" value="TDP53014.1"/>
    <property type="molecule type" value="Genomic_DNA"/>
</dbReference>
<dbReference type="Pfam" id="PF00111">
    <property type="entry name" value="Fer2"/>
    <property type="match status" value="1"/>
</dbReference>
<reference evidence="4 5" key="1">
    <citation type="submission" date="2019-03" db="EMBL/GenBank/DDBJ databases">
        <title>Genomic Encyclopedia of Type Strains, Phase IV (KMG-IV): sequencing the most valuable type-strain genomes for metagenomic binning, comparative biology and taxonomic classification.</title>
        <authorList>
            <person name="Goeker M."/>
        </authorList>
    </citation>
    <scope>NUCLEOTIDE SEQUENCE [LARGE SCALE GENOMIC DNA]</scope>
    <source>
        <strain evidence="4 5">DSM 28287</strain>
    </source>
</reference>
<evidence type="ECO:0000256" key="2">
    <source>
        <dbReference type="ARBA" id="ARBA00022827"/>
    </source>
</evidence>
<evidence type="ECO:0000256" key="1">
    <source>
        <dbReference type="ARBA" id="ARBA00022630"/>
    </source>
</evidence>
<dbReference type="InterPro" id="IPR001041">
    <property type="entry name" value="2Fe-2S_ferredoxin-type"/>
</dbReference>
<keyword evidence="2" id="KW-0274">FAD</keyword>
<comment type="caution">
    <text evidence="4">The sequence shown here is derived from an EMBL/GenBank/DDBJ whole genome shotgun (WGS) entry which is preliminary data.</text>
</comment>
<dbReference type="PANTHER" id="PTHR43644:SF1">
    <property type="entry name" value="NAD(P)H-FLAVIN REDUCTASE"/>
    <property type="match status" value="1"/>
</dbReference>
<protein>
    <submittedName>
        <fullName evidence="4">2Fe-2S iron-sulfur cluster protein</fullName>
    </submittedName>
</protein>
<proteinExistence type="predicted"/>
<dbReference type="GO" id="GO:0051536">
    <property type="term" value="F:iron-sulfur cluster binding"/>
    <property type="evidence" value="ECO:0007669"/>
    <property type="project" value="InterPro"/>
</dbReference>